<protein>
    <submittedName>
        <fullName evidence="7">Amino acid transporter</fullName>
    </submittedName>
</protein>
<evidence type="ECO:0000256" key="2">
    <source>
        <dbReference type="ARBA" id="ARBA00022475"/>
    </source>
</evidence>
<name>A0A919WD96_9ACTN</name>
<dbReference type="GO" id="GO:0022857">
    <property type="term" value="F:transmembrane transporter activity"/>
    <property type="evidence" value="ECO:0007669"/>
    <property type="project" value="InterPro"/>
</dbReference>
<gene>
    <name evidence="7" type="ORF">Ato02nite_097510</name>
</gene>
<feature type="transmembrane region" description="Helical" evidence="6">
    <location>
        <begin position="345"/>
        <end position="367"/>
    </location>
</feature>
<dbReference type="PIRSF" id="PIRSF006060">
    <property type="entry name" value="AA_transporter"/>
    <property type="match status" value="1"/>
</dbReference>
<reference evidence="7 8" key="1">
    <citation type="submission" date="2021-03" db="EMBL/GenBank/DDBJ databases">
        <title>Whole genome shotgun sequence of Actinoplanes toevensis NBRC 105298.</title>
        <authorList>
            <person name="Komaki H."/>
            <person name="Tamura T."/>
        </authorList>
    </citation>
    <scope>NUCLEOTIDE SEQUENCE [LARGE SCALE GENOMIC DNA]</scope>
    <source>
        <strain evidence="7 8">NBRC 105298</strain>
    </source>
</reference>
<dbReference type="PANTHER" id="PTHR42770:SF16">
    <property type="entry name" value="AMINO ACID PERMEASE"/>
    <property type="match status" value="1"/>
</dbReference>
<feature type="transmembrane region" description="Helical" evidence="6">
    <location>
        <begin position="135"/>
        <end position="153"/>
    </location>
</feature>
<keyword evidence="8" id="KW-1185">Reference proteome</keyword>
<proteinExistence type="predicted"/>
<feature type="transmembrane region" description="Helical" evidence="6">
    <location>
        <begin position="373"/>
        <end position="395"/>
    </location>
</feature>
<evidence type="ECO:0000256" key="6">
    <source>
        <dbReference type="SAM" id="Phobius"/>
    </source>
</evidence>
<organism evidence="7 8">
    <name type="scientific">Paractinoplanes toevensis</name>
    <dbReference type="NCBI Taxonomy" id="571911"/>
    <lineage>
        <taxon>Bacteria</taxon>
        <taxon>Bacillati</taxon>
        <taxon>Actinomycetota</taxon>
        <taxon>Actinomycetes</taxon>
        <taxon>Micromonosporales</taxon>
        <taxon>Micromonosporaceae</taxon>
        <taxon>Paractinoplanes</taxon>
    </lineage>
</organism>
<keyword evidence="3 6" id="KW-0812">Transmembrane</keyword>
<comment type="subcellular location">
    <subcellularLocation>
        <location evidence="1">Cell membrane</location>
        <topology evidence="1">Multi-pass membrane protein</topology>
    </subcellularLocation>
</comment>
<keyword evidence="2" id="KW-1003">Cell membrane</keyword>
<dbReference type="Pfam" id="PF13520">
    <property type="entry name" value="AA_permease_2"/>
    <property type="match status" value="1"/>
</dbReference>
<evidence type="ECO:0000256" key="1">
    <source>
        <dbReference type="ARBA" id="ARBA00004651"/>
    </source>
</evidence>
<feature type="transmembrane region" description="Helical" evidence="6">
    <location>
        <begin position="247"/>
        <end position="266"/>
    </location>
</feature>
<feature type="transmembrane region" description="Helical" evidence="6">
    <location>
        <begin position="165"/>
        <end position="186"/>
    </location>
</feature>
<dbReference type="AlphaFoldDB" id="A0A919WD96"/>
<comment type="caution">
    <text evidence="7">The sequence shown here is derived from an EMBL/GenBank/DDBJ whole genome shotgun (WGS) entry which is preliminary data.</text>
</comment>
<evidence type="ECO:0000256" key="5">
    <source>
        <dbReference type="ARBA" id="ARBA00023136"/>
    </source>
</evidence>
<feature type="transmembrane region" description="Helical" evidence="6">
    <location>
        <begin position="433"/>
        <end position="453"/>
    </location>
</feature>
<dbReference type="PANTHER" id="PTHR42770">
    <property type="entry name" value="AMINO ACID TRANSPORTER-RELATED"/>
    <property type="match status" value="1"/>
</dbReference>
<dbReference type="EMBL" id="BOQN01000173">
    <property type="protein sequence ID" value="GIM97958.1"/>
    <property type="molecule type" value="Genomic_DNA"/>
</dbReference>
<feature type="transmembrane region" description="Helical" evidence="6">
    <location>
        <begin position="57"/>
        <end position="78"/>
    </location>
</feature>
<feature type="transmembrane region" description="Helical" evidence="6">
    <location>
        <begin position="30"/>
        <end position="51"/>
    </location>
</feature>
<dbReference type="Proteomes" id="UP000677082">
    <property type="component" value="Unassembled WGS sequence"/>
</dbReference>
<feature type="transmembrane region" description="Helical" evidence="6">
    <location>
        <begin position="206"/>
        <end position="226"/>
    </location>
</feature>
<dbReference type="Gene3D" id="1.20.1740.10">
    <property type="entry name" value="Amino acid/polyamine transporter I"/>
    <property type="match status" value="1"/>
</dbReference>
<dbReference type="InterPro" id="IPR002293">
    <property type="entry name" value="AA/rel_permease1"/>
</dbReference>
<sequence length="487" mass="50674">MTAVGLDDVGRLRRFGYTPELQRSLSFGDLLVYGLIYMVAIAPFGIFGSVFQASAGMVALAYVVGMVAMMVTASAYGVMTRAYPTAGSVYAYAGRAIAPSAGFLAGWTVLLDYILVPGLLSLVAAASMTAVGPGVPLWVWVAVFVVVNVVFNLRGIKTTRLVNKVFLIGQLAVLAVYLVAGLLALASGAGRGFSWEPFYTSGQFQIGVVAAAVSVGMLSFLGFDALSTLAEDAKGGARQVGRAQIAALGLTGVLFIAQTFVAGLLVEDPGKLIADGDPAGTAFYDTARVAAGPWLATLTALATALSWGLANNMVAQVATSRLLYAMARDRQLPAFLAKVSTRRSVPTNGILLTAAVSLALGLCMAARDDGISLMASLVNFGAILSFIVVNLSVLARNLRPGQEKVAGWFRSWVLPLAGIAILVVVIVNANVLAQRLGFVWLGGGLLILAVMAASGRRPRLAGLTDTIAEDDPANTVDRAATRAAHRA</sequence>
<evidence type="ECO:0000256" key="3">
    <source>
        <dbReference type="ARBA" id="ARBA00022692"/>
    </source>
</evidence>
<evidence type="ECO:0000313" key="8">
    <source>
        <dbReference type="Proteomes" id="UP000677082"/>
    </source>
</evidence>
<evidence type="ECO:0000256" key="4">
    <source>
        <dbReference type="ARBA" id="ARBA00022989"/>
    </source>
</evidence>
<dbReference type="GO" id="GO:0005886">
    <property type="term" value="C:plasma membrane"/>
    <property type="evidence" value="ECO:0007669"/>
    <property type="project" value="UniProtKB-SubCell"/>
</dbReference>
<dbReference type="RefSeq" id="WP_213013578.1">
    <property type="nucleotide sequence ID" value="NZ_BOQN01000173.1"/>
</dbReference>
<evidence type="ECO:0000313" key="7">
    <source>
        <dbReference type="EMBL" id="GIM97958.1"/>
    </source>
</evidence>
<feature type="transmembrane region" description="Helical" evidence="6">
    <location>
        <begin position="407"/>
        <end position="427"/>
    </location>
</feature>
<accession>A0A919WD96</accession>
<feature type="transmembrane region" description="Helical" evidence="6">
    <location>
        <begin position="90"/>
        <end position="115"/>
    </location>
</feature>
<keyword evidence="4 6" id="KW-1133">Transmembrane helix</keyword>
<dbReference type="InterPro" id="IPR050367">
    <property type="entry name" value="APC_superfamily"/>
</dbReference>
<keyword evidence="5 6" id="KW-0472">Membrane</keyword>